<dbReference type="EMBL" id="GBRH01174001">
    <property type="protein sequence ID" value="JAE23895.1"/>
    <property type="molecule type" value="Transcribed_RNA"/>
</dbReference>
<reference evidence="2" key="2">
    <citation type="journal article" date="2015" name="Data Brief">
        <title>Shoot transcriptome of the giant reed, Arundo donax.</title>
        <authorList>
            <person name="Barrero R.A."/>
            <person name="Guerrero F.D."/>
            <person name="Moolhuijzen P."/>
            <person name="Goolsby J.A."/>
            <person name="Tidwell J."/>
            <person name="Bellgard S.E."/>
            <person name="Bellgard M.I."/>
        </authorList>
    </citation>
    <scope>NUCLEOTIDE SEQUENCE</scope>
    <source>
        <tissue evidence="2">Shoot tissue taken approximately 20 cm above the soil surface</tissue>
    </source>
</reference>
<protein>
    <submittedName>
        <fullName evidence="2">Uncharacterized protein</fullName>
    </submittedName>
</protein>
<evidence type="ECO:0000313" key="2">
    <source>
        <dbReference type="EMBL" id="JAE23895.1"/>
    </source>
</evidence>
<proteinExistence type="predicted"/>
<keyword evidence="1" id="KW-0812">Transmembrane</keyword>
<evidence type="ECO:0000256" key="1">
    <source>
        <dbReference type="SAM" id="Phobius"/>
    </source>
</evidence>
<name>A0A0A9GFL9_ARUDO</name>
<keyword evidence="1" id="KW-0472">Membrane</keyword>
<keyword evidence="1" id="KW-1133">Transmembrane helix</keyword>
<dbReference type="AlphaFoldDB" id="A0A0A9GFL9"/>
<organism evidence="2">
    <name type="scientific">Arundo donax</name>
    <name type="common">Giant reed</name>
    <name type="synonym">Donax arundinaceus</name>
    <dbReference type="NCBI Taxonomy" id="35708"/>
    <lineage>
        <taxon>Eukaryota</taxon>
        <taxon>Viridiplantae</taxon>
        <taxon>Streptophyta</taxon>
        <taxon>Embryophyta</taxon>
        <taxon>Tracheophyta</taxon>
        <taxon>Spermatophyta</taxon>
        <taxon>Magnoliopsida</taxon>
        <taxon>Liliopsida</taxon>
        <taxon>Poales</taxon>
        <taxon>Poaceae</taxon>
        <taxon>PACMAD clade</taxon>
        <taxon>Arundinoideae</taxon>
        <taxon>Arundineae</taxon>
        <taxon>Arundo</taxon>
    </lineage>
</organism>
<reference evidence="2" key="1">
    <citation type="submission" date="2014-09" db="EMBL/GenBank/DDBJ databases">
        <authorList>
            <person name="Magalhaes I.L.F."/>
            <person name="Oliveira U."/>
            <person name="Santos F.R."/>
            <person name="Vidigal T.H.D.A."/>
            <person name="Brescovit A.D."/>
            <person name="Santos A.J."/>
        </authorList>
    </citation>
    <scope>NUCLEOTIDE SEQUENCE</scope>
    <source>
        <tissue evidence="2">Shoot tissue taken approximately 20 cm above the soil surface</tissue>
    </source>
</reference>
<accession>A0A0A9GFL9</accession>
<feature type="transmembrane region" description="Helical" evidence="1">
    <location>
        <begin position="12"/>
        <end position="37"/>
    </location>
</feature>
<sequence length="57" mass="6488">MCPLFSRQSSHMIFACSLQIAVAPFLFHSPCFCFLLIMNHMIRTSKMIFFTGALSRG</sequence>